<dbReference type="Proteomes" id="UP001364224">
    <property type="component" value="Unassembled WGS sequence"/>
</dbReference>
<dbReference type="EMBL" id="JAZHRV010000001">
    <property type="protein sequence ID" value="MEH2555134.1"/>
    <property type="molecule type" value="Genomic_DNA"/>
</dbReference>
<dbReference type="Pfam" id="PF19383">
    <property type="entry name" value="DUF5958"/>
    <property type="match status" value="1"/>
</dbReference>
<dbReference type="RefSeq" id="WP_334480117.1">
    <property type="nucleotide sequence ID" value="NZ_JAZHRV010000001.1"/>
</dbReference>
<evidence type="ECO:0000313" key="2">
    <source>
        <dbReference type="Proteomes" id="UP001364224"/>
    </source>
</evidence>
<proteinExistence type="predicted"/>
<dbReference type="InterPro" id="IPR046002">
    <property type="entry name" value="DUF5958"/>
</dbReference>
<organism evidence="1 2">
    <name type="scientific">Bradyrhizobium algeriense</name>
    <dbReference type="NCBI Taxonomy" id="634784"/>
    <lineage>
        <taxon>Bacteria</taxon>
        <taxon>Pseudomonadati</taxon>
        <taxon>Pseudomonadota</taxon>
        <taxon>Alphaproteobacteria</taxon>
        <taxon>Hyphomicrobiales</taxon>
        <taxon>Nitrobacteraceae</taxon>
        <taxon>Bradyrhizobium</taxon>
    </lineage>
</organism>
<evidence type="ECO:0000313" key="1">
    <source>
        <dbReference type="EMBL" id="MEH2555134.1"/>
    </source>
</evidence>
<comment type="caution">
    <text evidence="1">The sequence shown here is derived from an EMBL/GenBank/DDBJ whole genome shotgun (WGS) entry which is preliminary data.</text>
</comment>
<sequence>MARSRRCHEFAAAATLRFPMLSVDEEILLNQLAQGIVSDSEGDAWFQAQNEDGKRRLLLGLNGFILQASPRQEDAAVAISEAGLKPTLTPSVLITKPDLKVQLAKLVRLPESELPRVFKLLIKLLAVADNRRRREKPLDLVNHWWHRDLRDPEVVNDIKRTKA</sequence>
<protein>
    <submittedName>
        <fullName evidence="1">Uncharacterized protein</fullName>
    </submittedName>
</protein>
<keyword evidence="2" id="KW-1185">Reference proteome</keyword>
<reference evidence="1 2" key="1">
    <citation type="submission" date="2024-02" db="EMBL/GenBank/DDBJ databases">
        <title>Adaptive strategies in a cosmopolitan and abundant soil bacterium.</title>
        <authorList>
            <person name="Carini P."/>
        </authorList>
    </citation>
    <scope>NUCLEOTIDE SEQUENCE [LARGE SCALE GENOMIC DNA]</scope>
    <source>
        <strain evidence="1 2">AZCC 1608</strain>
    </source>
</reference>
<accession>A0ABU8B9B5</accession>
<gene>
    <name evidence="1" type="ORF">V1286_002663</name>
</gene>
<name>A0ABU8B9B5_9BRAD</name>